<evidence type="ECO:0000313" key="3">
    <source>
        <dbReference type="Proteomes" id="UP000245370"/>
    </source>
</evidence>
<dbReference type="Gene3D" id="2.60.40.10">
    <property type="entry name" value="Immunoglobulins"/>
    <property type="match status" value="1"/>
</dbReference>
<accession>A0A2U2X346</accession>
<keyword evidence="1" id="KW-0732">Signal</keyword>
<protein>
    <recommendedName>
        <fullName evidence="4">Ig-like domain-containing protein</fullName>
    </recommendedName>
</protein>
<reference evidence="2 3" key="1">
    <citation type="submission" date="2018-05" db="EMBL/GenBank/DDBJ databases">
        <title>Brumimicrobium oceani sp. nov., isolated from coastal sediment.</title>
        <authorList>
            <person name="Kou Y."/>
        </authorList>
    </citation>
    <scope>NUCLEOTIDE SEQUENCE [LARGE SCALE GENOMIC DNA]</scope>
    <source>
        <strain evidence="2 3">C305</strain>
    </source>
</reference>
<proteinExistence type="predicted"/>
<dbReference type="OrthoDB" id="1652165at2"/>
<dbReference type="EMBL" id="QFRJ01000014">
    <property type="protein sequence ID" value="PWH82197.1"/>
    <property type="molecule type" value="Genomic_DNA"/>
</dbReference>
<feature type="chain" id="PRO_5015650621" description="Ig-like domain-containing protein" evidence="1">
    <location>
        <begin position="26"/>
        <end position="637"/>
    </location>
</feature>
<feature type="signal peptide" evidence="1">
    <location>
        <begin position="1"/>
        <end position="25"/>
    </location>
</feature>
<organism evidence="2 3">
    <name type="scientific">Brumimicrobium oceani</name>
    <dbReference type="NCBI Taxonomy" id="2100725"/>
    <lineage>
        <taxon>Bacteria</taxon>
        <taxon>Pseudomonadati</taxon>
        <taxon>Bacteroidota</taxon>
        <taxon>Flavobacteriia</taxon>
        <taxon>Flavobacteriales</taxon>
        <taxon>Crocinitomicaceae</taxon>
        <taxon>Brumimicrobium</taxon>
    </lineage>
</organism>
<name>A0A2U2X346_9FLAO</name>
<evidence type="ECO:0000256" key="1">
    <source>
        <dbReference type="SAM" id="SignalP"/>
    </source>
</evidence>
<dbReference type="InterPro" id="IPR013783">
    <property type="entry name" value="Ig-like_fold"/>
</dbReference>
<evidence type="ECO:0008006" key="4">
    <source>
        <dbReference type="Google" id="ProtNLM"/>
    </source>
</evidence>
<keyword evidence="3" id="KW-1185">Reference proteome</keyword>
<dbReference type="RefSeq" id="WP_109360426.1">
    <property type="nucleotide sequence ID" value="NZ_QFRJ01000014.1"/>
</dbReference>
<comment type="caution">
    <text evidence="2">The sequence shown here is derived from an EMBL/GenBank/DDBJ whole genome shotgun (WGS) entry which is preliminary data.</text>
</comment>
<dbReference type="InterPro" id="IPR026341">
    <property type="entry name" value="T9SS_type_B"/>
</dbReference>
<sequence length="637" mass="67616">MKPVKNFLIPLILIVSYQLSNNLSAQNSLIILNGANIVMDGSQSSQTYIVVGEANPSGITRLPQGGHIHSENQYNYVKWLSGIATGSYTFPFGVGVNATDYIPFVFNKTAGNNNISVSTWSTDQQNLPHPAATNVAAVGNMTGITDSVLYALDRFWDIQASGNTADLTFSYLGVENTTSAPNGAIQAQHWNGTSWDAPVGPGIAGVTTGVGSLGPILGQNTFSPWTLIVPCAVDSVSQNLFICQGESISVGTNTYSNAGVYVDNLINILGCDSVVTTHLTISPTSNGTDVQSACYSYTWIDGVTYTANNTTATHTIIGGSANGCDSIVTLDLTINIEVTGTDTQTACDSYTWIDGITYSSDNNTATHTITGGAANGCDSIVTLDLTIVSPPNVTATSNSPICQGGILSLNATTINSASYVWTGPNNFTSQSQNPTINNTSTANSGTYEVITSLGNNCNDTSQVNVNINPTPVLSATIIQDSCETYTGQIVLNPSSPNPPFTYSWNNGSTDSFISELSEGTYDVTVSDAVSCSVTKSFEIYNNTDGCECFIYVANAFSPNSDGNNDFIPVRGFCITNVSFKIFNHWGNLVFETNMLNDGWDGYYKGNLQNSGVYAYILEATFENGKTIVESGDINLIR</sequence>
<dbReference type="Pfam" id="PF13585">
    <property type="entry name" value="CHU_C"/>
    <property type="match status" value="1"/>
</dbReference>
<dbReference type="AlphaFoldDB" id="A0A2U2X346"/>
<evidence type="ECO:0000313" key="2">
    <source>
        <dbReference type="EMBL" id="PWH82197.1"/>
    </source>
</evidence>
<dbReference type="Proteomes" id="UP000245370">
    <property type="component" value="Unassembled WGS sequence"/>
</dbReference>
<reference evidence="2 3" key="2">
    <citation type="submission" date="2018-05" db="EMBL/GenBank/DDBJ databases">
        <authorList>
            <person name="Lanie J.A."/>
            <person name="Ng W.-L."/>
            <person name="Kazmierczak K.M."/>
            <person name="Andrzejewski T.M."/>
            <person name="Davidsen T.M."/>
            <person name="Wayne K.J."/>
            <person name="Tettelin H."/>
            <person name="Glass J.I."/>
            <person name="Rusch D."/>
            <person name="Podicherti R."/>
            <person name="Tsui H.-C.T."/>
            <person name="Winkler M.E."/>
        </authorList>
    </citation>
    <scope>NUCLEOTIDE SEQUENCE [LARGE SCALE GENOMIC DNA]</scope>
    <source>
        <strain evidence="2 3">C305</strain>
    </source>
</reference>
<dbReference type="Gene3D" id="2.60.40.740">
    <property type="match status" value="1"/>
</dbReference>
<dbReference type="NCBIfam" id="TIGR04131">
    <property type="entry name" value="Bac_Flav_CTERM"/>
    <property type="match status" value="1"/>
</dbReference>
<gene>
    <name evidence="2" type="ORF">DIT68_13905</name>
</gene>